<keyword evidence="4 5" id="KW-0472">Membrane</keyword>
<dbReference type="GO" id="GO:0015377">
    <property type="term" value="F:chloride:monoatomic cation symporter activity"/>
    <property type="evidence" value="ECO:0007669"/>
    <property type="project" value="InterPro"/>
</dbReference>
<feature type="transmembrane region" description="Helical" evidence="5">
    <location>
        <begin position="123"/>
        <end position="150"/>
    </location>
</feature>
<evidence type="ECO:0000256" key="4">
    <source>
        <dbReference type="ARBA" id="ARBA00023136"/>
    </source>
</evidence>
<dbReference type="InterPro" id="IPR004842">
    <property type="entry name" value="SLC12A_fam"/>
</dbReference>
<name>X6MEI7_RETFI</name>
<dbReference type="Gene3D" id="1.20.1740.10">
    <property type="entry name" value="Amino acid/polyamine transporter I"/>
    <property type="match status" value="1"/>
</dbReference>
<feature type="transmembrane region" description="Helical" evidence="5">
    <location>
        <begin position="162"/>
        <end position="180"/>
    </location>
</feature>
<evidence type="ECO:0000256" key="3">
    <source>
        <dbReference type="ARBA" id="ARBA00022989"/>
    </source>
</evidence>
<gene>
    <name evidence="9" type="ORF">RFI_25926</name>
</gene>
<feature type="signal peptide" evidence="6">
    <location>
        <begin position="1"/>
        <end position="17"/>
    </location>
</feature>
<evidence type="ECO:0000256" key="1">
    <source>
        <dbReference type="ARBA" id="ARBA00004141"/>
    </source>
</evidence>
<organism evidence="9 10">
    <name type="scientific">Reticulomyxa filosa</name>
    <dbReference type="NCBI Taxonomy" id="46433"/>
    <lineage>
        <taxon>Eukaryota</taxon>
        <taxon>Sar</taxon>
        <taxon>Rhizaria</taxon>
        <taxon>Retaria</taxon>
        <taxon>Foraminifera</taxon>
        <taxon>Monothalamids</taxon>
        <taxon>Reticulomyxidae</taxon>
        <taxon>Reticulomyxa</taxon>
    </lineage>
</organism>
<keyword evidence="6" id="KW-0732">Signal</keyword>
<keyword evidence="2 5" id="KW-0812">Transmembrane</keyword>
<dbReference type="GO" id="GO:0016020">
    <property type="term" value="C:membrane"/>
    <property type="evidence" value="ECO:0007669"/>
    <property type="project" value="UniProtKB-SubCell"/>
</dbReference>
<comment type="subcellular location">
    <subcellularLocation>
        <location evidence="1">Membrane</location>
        <topology evidence="1">Multi-pass membrane protein</topology>
    </subcellularLocation>
</comment>
<dbReference type="EMBL" id="ASPP01022457">
    <property type="protein sequence ID" value="ETO11450.1"/>
    <property type="molecule type" value="Genomic_DNA"/>
</dbReference>
<proteinExistence type="predicted"/>
<dbReference type="InterPro" id="IPR004841">
    <property type="entry name" value="AA-permease/SLC12A_dom"/>
</dbReference>
<evidence type="ECO:0000313" key="9">
    <source>
        <dbReference type="EMBL" id="ETO11450.1"/>
    </source>
</evidence>
<feature type="transmembrane region" description="Helical" evidence="5">
    <location>
        <begin position="91"/>
        <end position="117"/>
    </location>
</feature>
<dbReference type="Proteomes" id="UP000023152">
    <property type="component" value="Unassembled WGS sequence"/>
</dbReference>
<evidence type="ECO:0000259" key="7">
    <source>
        <dbReference type="Pfam" id="PF00324"/>
    </source>
</evidence>
<keyword evidence="3 5" id="KW-1133">Transmembrane helix</keyword>
<comment type="caution">
    <text evidence="9">The sequence shown here is derived from an EMBL/GenBank/DDBJ whole genome shotgun (WGS) entry which is preliminary data.</text>
</comment>
<feature type="transmembrane region" description="Helical" evidence="5">
    <location>
        <begin position="41"/>
        <end position="62"/>
    </location>
</feature>
<feature type="domain" description="Amino acid permease/ SLC12A" evidence="7">
    <location>
        <begin position="4"/>
        <end position="223"/>
    </location>
</feature>
<protein>
    <submittedName>
        <fullName evidence="9">Solute carrier family 12 member 3</fullName>
    </submittedName>
</protein>
<dbReference type="Pfam" id="PF03522">
    <property type="entry name" value="SLC12"/>
    <property type="match status" value="1"/>
</dbReference>
<reference evidence="9 10" key="1">
    <citation type="journal article" date="2013" name="Curr. Biol.">
        <title>The Genome of the Foraminiferan Reticulomyxa filosa.</title>
        <authorList>
            <person name="Glockner G."/>
            <person name="Hulsmann N."/>
            <person name="Schleicher M."/>
            <person name="Noegel A.A."/>
            <person name="Eichinger L."/>
            <person name="Gallinger C."/>
            <person name="Pawlowski J."/>
            <person name="Sierra R."/>
            <person name="Euteneuer U."/>
            <person name="Pillet L."/>
            <person name="Moustafa A."/>
            <person name="Platzer M."/>
            <person name="Groth M."/>
            <person name="Szafranski K."/>
            <person name="Schliwa M."/>
        </authorList>
    </citation>
    <scope>NUCLEOTIDE SEQUENCE [LARGE SCALE GENOMIC DNA]</scope>
</reference>
<feature type="non-terminal residue" evidence="9">
    <location>
        <position position="1"/>
    </location>
</feature>
<dbReference type="OrthoDB" id="2020542at2759"/>
<feature type="non-terminal residue" evidence="9">
    <location>
        <position position="344"/>
    </location>
</feature>
<dbReference type="InterPro" id="IPR018491">
    <property type="entry name" value="SLC12_C"/>
</dbReference>
<feature type="chain" id="PRO_5004975489" evidence="6">
    <location>
        <begin position="18"/>
        <end position="344"/>
    </location>
</feature>
<evidence type="ECO:0000256" key="5">
    <source>
        <dbReference type="SAM" id="Phobius"/>
    </source>
</evidence>
<evidence type="ECO:0000256" key="6">
    <source>
        <dbReference type="SAM" id="SignalP"/>
    </source>
</evidence>
<evidence type="ECO:0000256" key="2">
    <source>
        <dbReference type="ARBA" id="ARBA00022692"/>
    </source>
</evidence>
<evidence type="ECO:0000313" key="10">
    <source>
        <dbReference type="Proteomes" id="UP000023152"/>
    </source>
</evidence>
<accession>X6MEI7</accession>
<keyword evidence="10" id="KW-1185">Reference proteome</keyword>
<dbReference type="AlphaFoldDB" id="X6MEI7"/>
<sequence length="344" mass="37953">VAILLSSFIYLIMGVAAAGAVSPEGLLHNYLCMVDVAASPILVYIGIYAATFSSALSVQFCAPRVLMSVANDNVLPSLKIFGKTNSKGDPVASALVCFGISLIFVLVGDLNIVAPLITQVQSLLFAICVKSLLFLGTYGFISLACFIMSISHSPGWRPSFRYSNKYTAFVGFVLCLAMMFATSWIYALLSIGLGAELVYFFLIFKKKKNIYIQNTYTYIYVHIYNALNRQKANEAVLDLVDYRYHVKNYQPSFLVLCGNPEARLSLVKFTHTLRHGNGTIIYGDILCGNFQDKLAPLRNRAGHYLPKYMKIRAFYAKTIAPDLKSGAESLMQLTGLGNLKCNVL</sequence>
<dbReference type="OMA" id="FRQINIW"/>
<feature type="domain" description="SLC12A transporter C-terminal" evidence="8">
    <location>
        <begin position="263"/>
        <end position="344"/>
    </location>
</feature>
<dbReference type="PANTHER" id="PTHR11827">
    <property type="entry name" value="SOLUTE CARRIER FAMILY 12, CATION COTRANSPORTERS"/>
    <property type="match status" value="1"/>
</dbReference>
<evidence type="ECO:0000259" key="8">
    <source>
        <dbReference type="Pfam" id="PF03522"/>
    </source>
</evidence>
<dbReference type="Pfam" id="PF00324">
    <property type="entry name" value="AA_permease"/>
    <property type="match status" value="1"/>
</dbReference>
<dbReference type="PANTHER" id="PTHR11827:SF72">
    <property type="entry name" value="GH08340P"/>
    <property type="match status" value="1"/>
</dbReference>